<reference evidence="2 3" key="1">
    <citation type="submission" date="2019-03" db="EMBL/GenBank/DDBJ databases">
        <authorList>
            <person name="Kim M.K.M."/>
        </authorList>
    </citation>
    <scope>NUCLEOTIDE SEQUENCE [LARGE SCALE GENOMIC DNA]</scope>
    <source>
        <strain evidence="2 3">18JY21-1</strain>
    </source>
</reference>
<dbReference type="InterPro" id="IPR051531">
    <property type="entry name" value="N-acetyltransferase"/>
</dbReference>
<dbReference type="InterPro" id="IPR016181">
    <property type="entry name" value="Acyl_CoA_acyltransferase"/>
</dbReference>
<sequence length="183" mass="21287">MTFPELQTARLDLIEIKQEHAPELFCIHSNELVCRYYGKDPMQKLSQAQGMVDLFNKSYTERRAIRWGIVIKETQEFIGTLGLNNLQEHNKRAEIGYELHPDYWRQGYVSEAVREVMTYSYEMLDLYRIGAVTFPDNEASNQLLIKLGFEREGTLRGYLYQNGASHDANIYSRLRDASIIAKP</sequence>
<evidence type="ECO:0000259" key="1">
    <source>
        <dbReference type="PROSITE" id="PS51186"/>
    </source>
</evidence>
<organism evidence="2 3">
    <name type="scientific">Paenibacillus albiflavus</name>
    <dbReference type="NCBI Taxonomy" id="2545760"/>
    <lineage>
        <taxon>Bacteria</taxon>
        <taxon>Bacillati</taxon>
        <taxon>Bacillota</taxon>
        <taxon>Bacilli</taxon>
        <taxon>Bacillales</taxon>
        <taxon>Paenibacillaceae</taxon>
        <taxon>Paenibacillus</taxon>
    </lineage>
</organism>
<keyword evidence="3" id="KW-1185">Reference proteome</keyword>
<evidence type="ECO:0000313" key="3">
    <source>
        <dbReference type="Proteomes" id="UP000295418"/>
    </source>
</evidence>
<dbReference type="PROSITE" id="PS51186">
    <property type="entry name" value="GNAT"/>
    <property type="match status" value="1"/>
</dbReference>
<dbReference type="OrthoDB" id="9785602at2"/>
<dbReference type="CDD" id="cd04301">
    <property type="entry name" value="NAT_SF"/>
    <property type="match status" value="1"/>
</dbReference>
<protein>
    <submittedName>
        <fullName evidence="2">N-acetyltransferase</fullName>
    </submittedName>
</protein>
<dbReference type="EMBL" id="SKFG01000002">
    <property type="protein sequence ID" value="TCZ80152.1"/>
    <property type="molecule type" value="Genomic_DNA"/>
</dbReference>
<dbReference type="Proteomes" id="UP000295418">
    <property type="component" value="Unassembled WGS sequence"/>
</dbReference>
<keyword evidence="2" id="KW-0808">Transferase</keyword>
<dbReference type="AlphaFoldDB" id="A0A4V2WPP2"/>
<comment type="caution">
    <text evidence="2">The sequence shown here is derived from an EMBL/GenBank/DDBJ whole genome shotgun (WGS) entry which is preliminary data.</text>
</comment>
<dbReference type="Pfam" id="PF13302">
    <property type="entry name" value="Acetyltransf_3"/>
    <property type="match status" value="1"/>
</dbReference>
<dbReference type="GO" id="GO:0008999">
    <property type="term" value="F:protein-N-terminal-alanine acetyltransferase activity"/>
    <property type="evidence" value="ECO:0007669"/>
    <property type="project" value="TreeGrafter"/>
</dbReference>
<dbReference type="GO" id="GO:0005737">
    <property type="term" value="C:cytoplasm"/>
    <property type="evidence" value="ECO:0007669"/>
    <property type="project" value="TreeGrafter"/>
</dbReference>
<dbReference type="SUPFAM" id="SSF55729">
    <property type="entry name" value="Acyl-CoA N-acyltransferases (Nat)"/>
    <property type="match status" value="1"/>
</dbReference>
<gene>
    <name evidence="2" type="ORF">E0485_04700</name>
</gene>
<proteinExistence type="predicted"/>
<name>A0A4V2WPP2_9BACL</name>
<dbReference type="Gene3D" id="3.40.630.30">
    <property type="match status" value="1"/>
</dbReference>
<dbReference type="PANTHER" id="PTHR43792">
    <property type="entry name" value="GNAT FAMILY, PUTATIVE (AFU_ORTHOLOGUE AFUA_3G00765)-RELATED-RELATED"/>
    <property type="match status" value="1"/>
</dbReference>
<dbReference type="RefSeq" id="WP_132416799.1">
    <property type="nucleotide sequence ID" value="NZ_SKFG01000002.1"/>
</dbReference>
<dbReference type="InterPro" id="IPR000182">
    <property type="entry name" value="GNAT_dom"/>
</dbReference>
<accession>A0A4V2WPP2</accession>
<dbReference type="PANTHER" id="PTHR43792:SF9">
    <property type="entry name" value="RIBOSOMAL-PROTEIN-ALANINE ACETYLTRANSFERASE"/>
    <property type="match status" value="1"/>
</dbReference>
<evidence type="ECO:0000313" key="2">
    <source>
        <dbReference type="EMBL" id="TCZ80152.1"/>
    </source>
</evidence>
<feature type="domain" description="N-acetyltransferase" evidence="1">
    <location>
        <begin position="11"/>
        <end position="176"/>
    </location>
</feature>